<dbReference type="Proteomes" id="UP001295684">
    <property type="component" value="Unassembled WGS sequence"/>
</dbReference>
<reference evidence="2" key="1">
    <citation type="submission" date="2023-07" db="EMBL/GenBank/DDBJ databases">
        <authorList>
            <consortium name="AG Swart"/>
            <person name="Singh M."/>
            <person name="Singh A."/>
            <person name="Seah K."/>
            <person name="Emmerich C."/>
        </authorList>
    </citation>
    <scope>NUCLEOTIDE SEQUENCE</scope>
    <source>
        <strain evidence="2">DP1</strain>
    </source>
</reference>
<sequence length="104" mass="12187">MGSHISCRPSNNEVKKEKSKEVKVAKSKKRIPKKKGQRSKKLSRNEGKFLEDKSTLDSDKPFPYYSENQPTFEASDDEGEENFLLPNYKRRQTPLVTFMNKYRL</sequence>
<feature type="region of interest" description="Disordered" evidence="1">
    <location>
        <begin position="1"/>
        <end position="79"/>
    </location>
</feature>
<comment type="caution">
    <text evidence="2">The sequence shown here is derived from an EMBL/GenBank/DDBJ whole genome shotgun (WGS) entry which is preliminary data.</text>
</comment>
<protein>
    <submittedName>
        <fullName evidence="2">Uncharacterized protein</fullName>
    </submittedName>
</protein>
<dbReference type="EMBL" id="CAMPGE010025359">
    <property type="protein sequence ID" value="CAI2383121.1"/>
    <property type="molecule type" value="Genomic_DNA"/>
</dbReference>
<evidence type="ECO:0000313" key="3">
    <source>
        <dbReference type="Proteomes" id="UP001295684"/>
    </source>
</evidence>
<feature type="compositionally biased region" description="Basic residues" evidence="1">
    <location>
        <begin position="25"/>
        <end position="42"/>
    </location>
</feature>
<feature type="compositionally biased region" description="Basic and acidic residues" evidence="1">
    <location>
        <begin position="43"/>
        <end position="60"/>
    </location>
</feature>
<dbReference type="AlphaFoldDB" id="A0AAD2D872"/>
<organism evidence="2 3">
    <name type="scientific">Euplotes crassus</name>
    <dbReference type="NCBI Taxonomy" id="5936"/>
    <lineage>
        <taxon>Eukaryota</taxon>
        <taxon>Sar</taxon>
        <taxon>Alveolata</taxon>
        <taxon>Ciliophora</taxon>
        <taxon>Intramacronucleata</taxon>
        <taxon>Spirotrichea</taxon>
        <taxon>Hypotrichia</taxon>
        <taxon>Euplotida</taxon>
        <taxon>Euplotidae</taxon>
        <taxon>Moneuplotes</taxon>
    </lineage>
</organism>
<keyword evidence="3" id="KW-1185">Reference proteome</keyword>
<evidence type="ECO:0000313" key="2">
    <source>
        <dbReference type="EMBL" id="CAI2383121.1"/>
    </source>
</evidence>
<evidence type="ECO:0000256" key="1">
    <source>
        <dbReference type="SAM" id="MobiDB-lite"/>
    </source>
</evidence>
<feature type="compositionally biased region" description="Basic and acidic residues" evidence="1">
    <location>
        <begin position="13"/>
        <end position="24"/>
    </location>
</feature>
<proteinExistence type="predicted"/>
<name>A0AAD2D872_EUPCR</name>
<accession>A0AAD2D872</accession>
<gene>
    <name evidence="2" type="ORF">ECRASSUSDP1_LOCUS24612</name>
</gene>